<organism evidence="2">
    <name type="scientific">uncultured bacterium HF0130_06E03</name>
    <dbReference type="NCBI Taxonomy" id="710813"/>
    <lineage>
        <taxon>Bacteria</taxon>
        <taxon>environmental samples</taxon>
    </lineage>
</organism>
<protein>
    <submittedName>
        <fullName evidence="2">Uncharacterized protein</fullName>
    </submittedName>
</protein>
<keyword evidence="1" id="KW-0812">Transmembrane</keyword>
<accession>E0XSW9</accession>
<feature type="transmembrane region" description="Helical" evidence="1">
    <location>
        <begin position="20"/>
        <end position="40"/>
    </location>
</feature>
<dbReference type="EMBL" id="GU474867">
    <property type="protein sequence ID" value="ADI17510.1"/>
    <property type="molecule type" value="Genomic_DNA"/>
</dbReference>
<reference evidence="2" key="1">
    <citation type="journal article" date="2011" name="Environ. Microbiol.">
        <title>Time-series analyses of Monterey Bay coastal microbial picoplankton using a 'genome proxy' microarray.</title>
        <authorList>
            <person name="Rich V.I."/>
            <person name="Pham V.D."/>
            <person name="Eppley J."/>
            <person name="Shi Y."/>
            <person name="DeLong E.F."/>
        </authorList>
    </citation>
    <scope>NUCLEOTIDE SEQUENCE</scope>
</reference>
<sequence>MSPLNFKKSSSLDLYLRRLNRYLLGVVVVFIPIYIFLKFASDESIRIKSIGEVIERIKEPIVWSVPRNGVRYASYFKGVPDEGNKFVLVDIKMKAMMKIGFPVVPRCFRLVDDIKTRYYPRTHSPFFIAYGDSFYMDQDATFDGTLLFEIPLHRRASNLLFDRFQK</sequence>
<evidence type="ECO:0000256" key="1">
    <source>
        <dbReference type="SAM" id="Phobius"/>
    </source>
</evidence>
<name>E0XSW9_9BACT</name>
<proteinExistence type="predicted"/>
<evidence type="ECO:0000313" key="2">
    <source>
        <dbReference type="EMBL" id="ADI17510.1"/>
    </source>
</evidence>
<keyword evidence="1" id="KW-1133">Transmembrane helix</keyword>
<dbReference type="AlphaFoldDB" id="E0XSW9"/>
<keyword evidence="1" id="KW-0472">Membrane</keyword>